<evidence type="ECO:0000259" key="1">
    <source>
        <dbReference type="Pfam" id="PF18885"/>
    </source>
</evidence>
<accession>A0AAQ3XZI4</accession>
<reference evidence="2" key="1">
    <citation type="submission" date="2017-05" db="EMBL/GenBank/DDBJ databases">
        <authorList>
            <consortium name="The Broad Institute Genomics Platform"/>
            <consortium name="The Broad Institute Genomic Center for Infectious Diseases"/>
            <person name="Earl A."/>
            <person name="Manson A."/>
            <person name="Schwartman J."/>
            <person name="Gilmore M."/>
            <person name="Abouelleil A."/>
            <person name="Cao P."/>
            <person name="Chapman S."/>
            <person name="Cusick C."/>
            <person name="Shea T."/>
            <person name="Young S."/>
            <person name="Neafsey D."/>
            <person name="Nusbaum C."/>
            <person name="Birren B."/>
        </authorList>
    </citation>
    <scope>NUCLEOTIDE SEQUENCE</scope>
    <source>
        <strain evidence="2">9E7_DIV0242</strain>
    </source>
</reference>
<feature type="domain" description="DUF5648" evidence="1">
    <location>
        <begin position="2"/>
        <end position="72"/>
    </location>
</feature>
<organism evidence="2 3">
    <name type="scientific">Candidatus Enterococcus clewellii</name>
    <dbReference type="NCBI Taxonomy" id="1834193"/>
    <lineage>
        <taxon>Bacteria</taxon>
        <taxon>Bacillati</taxon>
        <taxon>Bacillota</taxon>
        <taxon>Bacilli</taxon>
        <taxon>Lactobacillales</taxon>
        <taxon>Enterococcaceae</taxon>
        <taxon>Enterococcus</taxon>
    </lineage>
</organism>
<dbReference type="Proteomes" id="UP000195141">
    <property type="component" value="Chromosome"/>
</dbReference>
<evidence type="ECO:0000313" key="3">
    <source>
        <dbReference type="Proteomes" id="UP000195141"/>
    </source>
</evidence>
<gene>
    <name evidence="2" type="ORF">A5888_003065</name>
</gene>
<proteinExistence type="predicted"/>
<name>A0AAQ3XZI4_9ENTE</name>
<dbReference type="EMBL" id="CP147247">
    <property type="protein sequence ID" value="WYJ91297.1"/>
    <property type="molecule type" value="Genomic_DNA"/>
</dbReference>
<protein>
    <recommendedName>
        <fullName evidence="1">DUF5648 domain-containing protein</fullName>
    </recommendedName>
</protein>
<evidence type="ECO:0000313" key="2">
    <source>
        <dbReference type="EMBL" id="WYJ91297.1"/>
    </source>
</evidence>
<reference evidence="2" key="2">
    <citation type="submission" date="2024-03" db="EMBL/GenBank/DDBJ databases">
        <title>The Genome Sequence of Enterococcus sp. DIV0242b.</title>
        <authorList>
            <consortium name="The Broad Institute Genomics Platform"/>
            <consortium name="The Broad Institute Microbial Omics Core"/>
            <consortium name="The Broad Institute Genomic Center for Infectious Diseases"/>
            <person name="Earl A."/>
            <person name="Manson A."/>
            <person name="Gilmore M."/>
            <person name="Schwartman J."/>
            <person name="Shea T."/>
            <person name="Abouelleil A."/>
            <person name="Cao P."/>
            <person name="Chapman S."/>
            <person name="Cusick C."/>
            <person name="Young S."/>
            <person name="Neafsey D."/>
            <person name="Nusbaum C."/>
            <person name="Birren B."/>
        </authorList>
    </citation>
    <scope>NUCLEOTIDE SEQUENCE</scope>
    <source>
        <strain evidence="2">9E7_DIV0242</strain>
    </source>
</reference>
<dbReference type="InterPro" id="IPR043708">
    <property type="entry name" value="DUF5648"/>
</dbReference>
<dbReference type="Pfam" id="PF18885">
    <property type="entry name" value="DUF5648"/>
    <property type="match status" value="1"/>
</dbReference>
<sequence length="78" mass="9225">MNRTEVTTLQNRGWANEGIVFRAYTSQWLGLRRAVFRLYHEGARKHYLTGGVSERDALMRSGWRYEGITFYVDRIINI</sequence>
<dbReference type="AlphaFoldDB" id="A0AAQ3XZI4"/>
<keyword evidence="3" id="KW-1185">Reference proteome</keyword>